<feature type="region of interest" description="Disordered" evidence="1">
    <location>
        <begin position="281"/>
        <end position="312"/>
    </location>
</feature>
<reference evidence="2 3" key="1">
    <citation type="submission" date="2020-04" db="EMBL/GenBank/DDBJ databases">
        <title>Perkinsus olseni comparative genomics.</title>
        <authorList>
            <person name="Bogema D.R."/>
        </authorList>
    </citation>
    <scope>NUCLEOTIDE SEQUENCE [LARGE SCALE GENOMIC DNA]</scope>
    <source>
        <strain evidence="2">00978-12</strain>
    </source>
</reference>
<feature type="compositionally biased region" description="Low complexity" evidence="1">
    <location>
        <begin position="555"/>
        <end position="572"/>
    </location>
</feature>
<comment type="caution">
    <text evidence="2">The sequence shown here is derived from an EMBL/GenBank/DDBJ whole genome shotgun (WGS) entry which is preliminary data.</text>
</comment>
<protein>
    <submittedName>
        <fullName evidence="2">Uncharacterized protein</fullName>
    </submittedName>
</protein>
<feature type="region of interest" description="Disordered" evidence="1">
    <location>
        <begin position="549"/>
        <end position="574"/>
    </location>
</feature>
<proteinExistence type="predicted"/>
<dbReference type="SUPFAM" id="SSF48371">
    <property type="entry name" value="ARM repeat"/>
    <property type="match status" value="1"/>
</dbReference>
<feature type="compositionally biased region" description="Basic and acidic residues" evidence="1">
    <location>
        <begin position="286"/>
        <end position="295"/>
    </location>
</feature>
<evidence type="ECO:0000313" key="2">
    <source>
        <dbReference type="EMBL" id="KAF4684062.1"/>
    </source>
</evidence>
<evidence type="ECO:0000313" key="3">
    <source>
        <dbReference type="Proteomes" id="UP000541610"/>
    </source>
</evidence>
<evidence type="ECO:0000256" key="1">
    <source>
        <dbReference type="SAM" id="MobiDB-lite"/>
    </source>
</evidence>
<organism evidence="2 3">
    <name type="scientific">Perkinsus olseni</name>
    <name type="common">Perkinsus atlanticus</name>
    <dbReference type="NCBI Taxonomy" id="32597"/>
    <lineage>
        <taxon>Eukaryota</taxon>
        <taxon>Sar</taxon>
        <taxon>Alveolata</taxon>
        <taxon>Perkinsozoa</taxon>
        <taxon>Perkinsea</taxon>
        <taxon>Perkinsida</taxon>
        <taxon>Perkinsidae</taxon>
        <taxon>Perkinsus</taxon>
    </lineage>
</organism>
<dbReference type="Gene3D" id="1.25.10.10">
    <property type="entry name" value="Leucine-rich Repeat Variant"/>
    <property type="match status" value="1"/>
</dbReference>
<accession>A0A7J6NJI2</accession>
<name>A0A7J6NJI2_PEROL</name>
<dbReference type="Proteomes" id="UP000541610">
    <property type="component" value="Unassembled WGS sequence"/>
</dbReference>
<dbReference type="EMBL" id="JABANP010000331">
    <property type="protein sequence ID" value="KAF4684062.1"/>
    <property type="molecule type" value="Genomic_DNA"/>
</dbReference>
<dbReference type="InterPro" id="IPR011989">
    <property type="entry name" value="ARM-like"/>
</dbReference>
<dbReference type="OrthoDB" id="434292at2759"/>
<sequence length="1170" mass="128551">MPPSPPAETLRSAIELCIPQSAPVAAMEVTIPDNIITSLQKKTVDDRKEAYTWLDDNLSPVDSQHNHALLVRLCVCEGFLVDAVLQVKQCIMTTMLGLLEGDAWLEATAYDIILPRIIRAYLSDVKCGSMLTSILHTVAMKKGLDGPVAVLALVMFEVDRPSSSWCPLFIERGVDALVSLMVNFSLCALKYPERVLGPILLWCREDLLGCPQLQRVGEKLARCLCGYGGESMRAHLNYSGTYEPAIPPIVRIDGFNEDLPGGGIRFDIPAVVADGLKSNASQTVSREARRSPVERRRSKPLSTDQQPPPVHISKWPIGDVLGSPSYIVAEQLLSKQWSVRMEALASLKSALVNERVCGRSITEEIGASLSNLIEKETHRKCLSTALGVVYLAAKADPHCKILLRSLGMVTARRLADGSPQVSGAAQSCHEVWVGAELVEWWEIVCKSVLSSSGRTGASSELKARLLQLLQTKVGGAKAIPTDILSTLLTSRCLTDRHPGLRSSSERLLRYLLPTVDKATINAELESLTASERQALRPVLSRATAADLEAQRQGQAASPRSVARSSAAKVPVSQWKAPRAPVGPACLKGGVKAKDTDADDVLVKYIDTATRVLSSSSIPRVTTTSIAESKDESPLIRLRPTRELIALRALRDEEACNRLGGCSVGSTQERRKEVKRQFETQVLERRVSKSLLRYMFDDVTAEERTAAVQSWIRFLEMNPRQCEPFIDLLVHWMIVTAGTAAGRSQLRRTWDTLADRVADCDLPKTVAAQLLAWMLTRSRGIAKERERKISMKAGSSETVKLTSKLLGKPLCAQGVSDLILLAAHHIDEESFSSSAGAGLCLVIIAKFNPTTQAACSALARAIADRGGQCWRKSMQDALREAHADSSVVKALLLPATFTIEVRQRQQEEKKNQISPSLEALPTSLEDSLASLKTLDSVPSSDGRIEDPRRLLKLLTRASTFVFDACEPSTDSRVYLAFLNPVERVTRSPEFWRRGGIPNQDLAEFITYMLSPLVNRSLRHVLTHCLEPPCEEVFEKLNHIVIHSMAYYPNRTEAFEVLLEVGLRDQKFVTPVVRCIDKLTRKGMIPSQNPRYSGEVALALLQHTRDLLRLAEHAGAPEVAEGDLAMASKLARGHCLDLKHVVELLPEETKTNVTPRELALLRAVCGSQIHAG</sequence>
<dbReference type="InterPro" id="IPR016024">
    <property type="entry name" value="ARM-type_fold"/>
</dbReference>
<gene>
    <name evidence="2" type="ORF">FOZ60_008302</name>
</gene>
<dbReference type="AlphaFoldDB" id="A0A7J6NJI2"/>